<dbReference type="EMBL" id="JBHMBH010000019">
    <property type="protein sequence ID" value="MFB9713923.1"/>
    <property type="molecule type" value="Genomic_DNA"/>
</dbReference>
<dbReference type="RefSeq" id="WP_345042044.1">
    <property type="nucleotide sequence ID" value="NZ_BAABED010000001.1"/>
</dbReference>
<evidence type="ECO:0000313" key="2">
    <source>
        <dbReference type="EMBL" id="MFB9713923.1"/>
    </source>
</evidence>
<reference evidence="2 3" key="1">
    <citation type="submission" date="2024-09" db="EMBL/GenBank/DDBJ databases">
        <authorList>
            <person name="Sun Q."/>
            <person name="Mori K."/>
        </authorList>
    </citation>
    <scope>NUCLEOTIDE SEQUENCE [LARGE SCALE GENOMIC DNA]</scope>
    <source>
        <strain evidence="2 3">JCM 13519</strain>
    </source>
</reference>
<name>A0ABV5UN35_9MICC</name>
<dbReference type="Proteomes" id="UP001589536">
    <property type="component" value="Unassembled WGS sequence"/>
</dbReference>
<comment type="caution">
    <text evidence="2">The sequence shown here is derived from an EMBL/GenBank/DDBJ whole genome shotgun (WGS) entry which is preliminary data.</text>
</comment>
<keyword evidence="3" id="KW-1185">Reference proteome</keyword>
<organism evidence="2 3">
    <name type="scientific">Arthrobacter methylotrophus</name>
    <dbReference type="NCBI Taxonomy" id="121291"/>
    <lineage>
        <taxon>Bacteria</taxon>
        <taxon>Bacillati</taxon>
        <taxon>Actinomycetota</taxon>
        <taxon>Actinomycetes</taxon>
        <taxon>Micrococcales</taxon>
        <taxon>Micrococcaceae</taxon>
        <taxon>Arthrobacter</taxon>
    </lineage>
</organism>
<evidence type="ECO:0000256" key="1">
    <source>
        <dbReference type="SAM" id="Coils"/>
    </source>
</evidence>
<evidence type="ECO:0000313" key="3">
    <source>
        <dbReference type="Proteomes" id="UP001589536"/>
    </source>
</evidence>
<gene>
    <name evidence="2" type="ORF">ACFFPI_07115</name>
</gene>
<sequence length="404" mass="44593">MTTNTARQPKGVPVGGQFAATTHDEPSLTLTAPVSSLPELALYGEIPAPLEDQTLETGEPAAATFEDSYKAFFHLLDEHEAVHGPYTVQPPLSEGEILDLAGIGGVNLGRHRGTYLERDENTGEPVIVVHTRNGGGNRECWQDDCDGTCTGCIQTDVIPALPTYLRDEDDEGDFTYANNYFRPMDPAAGLAALEAQEKRETLHRLRYLRGAIASGKQPPWAVLSPVRGQDERQKVYAELLEKRREATQNAQGRRTSEAVFAALENETAMPDTKIWRVPNEYYSYNTALKYRDLHDREARAARQAADTLAAEMKQPLPPAIAALVEREFEKLDNDATKHEQQAAENRAKIEFTGGVMRTWAWTLKERADKADVSADAAEAKLKDFDWAASFPGDATDCPPRPAQA</sequence>
<proteinExistence type="predicted"/>
<feature type="coiled-coil region" evidence="1">
    <location>
        <begin position="321"/>
        <end position="348"/>
    </location>
</feature>
<accession>A0ABV5UN35</accession>
<keyword evidence="1" id="KW-0175">Coiled coil</keyword>
<protein>
    <submittedName>
        <fullName evidence="2">Uncharacterized protein</fullName>
    </submittedName>
</protein>